<dbReference type="Gene3D" id="3.40.1170.60">
    <property type="match status" value="1"/>
</dbReference>
<keyword evidence="13" id="KW-0175">Coiled coil</keyword>
<feature type="compositionally biased region" description="Polar residues" evidence="14">
    <location>
        <begin position="487"/>
        <end position="517"/>
    </location>
</feature>
<keyword evidence="17" id="KW-1185">Reference proteome</keyword>
<dbReference type="InterPro" id="IPR043128">
    <property type="entry name" value="Rev_trsase/Diguanyl_cyclase"/>
</dbReference>
<comment type="catalytic activity">
    <reaction evidence="12">
        <text>DNA(n) + a 2'-deoxyribonucleoside 5'-triphosphate = DNA(n+1) + diphosphate</text>
        <dbReference type="Rhea" id="RHEA:22508"/>
        <dbReference type="Rhea" id="RHEA-COMP:17339"/>
        <dbReference type="Rhea" id="RHEA-COMP:17340"/>
        <dbReference type="ChEBI" id="CHEBI:33019"/>
        <dbReference type="ChEBI" id="CHEBI:61560"/>
        <dbReference type="ChEBI" id="CHEBI:173112"/>
        <dbReference type="EC" id="2.7.7.7"/>
    </reaction>
</comment>
<dbReference type="Pfam" id="PF11798">
    <property type="entry name" value="IMS_HHH"/>
    <property type="match status" value="1"/>
</dbReference>
<evidence type="ECO:0000256" key="2">
    <source>
        <dbReference type="ARBA" id="ARBA00012417"/>
    </source>
</evidence>
<feature type="region of interest" description="Disordered" evidence="14">
    <location>
        <begin position="1"/>
        <end position="27"/>
    </location>
</feature>
<keyword evidence="5" id="KW-0548">Nucleotidyltransferase</keyword>
<evidence type="ECO:0000256" key="7">
    <source>
        <dbReference type="ARBA" id="ARBA00022723"/>
    </source>
</evidence>
<comment type="similarity">
    <text evidence="1">Belongs to the DNA polymerase type-Y family.</text>
</comment>
<feature type="region of interest" description="Disordered" evidence="14">
    <location>
        <begin position="450"/>
        <end position="521"/>
    </location>
</feature>
<dbReference type="GO" id="GO:0042276">
    <property type="term" value="P:error-prone translesion synthesis"/>
    <property type="evidence" value="ECO:0007669"/>
    <property type="project" value="TreeGrafter"/>
</dbReference>
<evidence type="ECO:0000256" key="14">
    <source>
        <dbReference type="SAM" id="MobiDB-lite"/>
    </source>
</evidence>
<name>A0AAD7HRN4_9AGAR</name>
<evidence type="ECO:0000313" key="16">
    <source>
        <dbReference type="EMBL" id="KAJ7725863.1"/>
    </source>
</evidence>
<dbReference type="GO" id="GO:0003684">
    <property type="term" value="F:damaged DNA binding"/>
    <property type="evidence" value="ECO:0007669"/>
    <property type="project" value="InterPro"/>
</dbReference>
<feature type="coiled-coil region" evidence="13">
    <location>
        <begin position="351"/>
        <end position="378"/>
    </location>
</feature>
<gene>
    <name evidence="16" type="ORF">DFH07DRAFT_853670</name>
</gene>
<sequence length="585" mass="65042">MEQPPSQETASLVKRLAGPSTGKAGLAKDQGEINRIIADVSKGSKFYENEKKKDKELTKKIEQILHLREELTNKSGVDMPKIESNVDQILNKLESQRDLSQTIVHFDLDSFFASVEVLNDPTLEGKPFAVGHTVVSTASYAARKYGVRSGMATFIAKKLCPELIMVSHGMADYSDMSRKVMAICKRYDPQMCPAGCDEGYLNITAYCMEHHVNADECVEHLRSAVHTETKLTVSAGIAPNMMLAKICSDKNKPNGQFHLPFNNEAIVSFMHDLPIRRVPGIGRVSERLLESIGIKTCGDIYTYRATLSLMDKHFGLLHLLRVHLGIASNSVQPRQREERKSIGAERTFQPLGDKEKILEKLEEVCTELESDMEETQWTGRTITLKYKLDTFEVFTRAKSCNRWISRKEDLFAIGQELLLPELPLTIRLIGLRVTKLKDLHGPDPSVGIKRFFDSAGSSSPSKKRKISGGDSDAPSLVAEPVDEDETSASIPSNQFQDTKVANTKPTSSRKPISNPQPSVGPEMHICPVCHKKAATENAAFNAHLDSCLNREAIRQAQGEASASPKQGDIWARWTKMAPDPKKTRK</sequence>
<evidence type="ECO:0000256" key="13">
    <source>
        <dbReference type="SAM" id="Coils"/>
    </source>
</evidence>
<dbReference type="EMBL" id="JARJLG010000225">
    <property type="protein sequence ID" value="KAJ7725863.1"/>
    <property type="molecule type" value="Genomic_DNA"/>
</dbReference>
<dbReference type="GO" id="GO:0006281">
    <property type="term" value="P:DNA repair"/>
    <property type="evidence" value="ECO:0007669"/>
    <property type="project" value="UniProtKB-KW"/>
</dbReference>
<evidence type="ECO:0000256" key="6">
    <source>
        <dbReference type="ARBA" id="ARBA00022705"/>
    </source>
</evidence>
<evidence type="ECO:0000256" key="3">
    <source>
        <dbReference type="ARBA" id="ARBA00016178"/>
    </source>
</evidence>
<dbReference type="Pfam" id="PF00817">
    <property type="entry name" value="IMS"/>
    <property type="match status" value="1"/>
</dbReference>
<evidence type="ECO:0000256" key="10">
    <source>
        <dbReference type="ARBA" id="ARBA00022932"/>
    </source>
</evidence>
<dbReference type="FunFam" id="3.40.1170.60:FF:000014">
    <property type="entry name" value="Related to DNA polymerase kappa"/>
    <property type="match status" value="1"/>
</dbReference>
<keyword evidence="7" id="KW-0479">Metal-binding</keyword>
<keyword evidence="9" id="KW-0460">Magnesium</keyword>
<dbReference type="Gene3D" id="3.30.1490.100">
    <property type="entry name" value="DNA polymerase, Y-family, little finger domain"/>
    <property type="match status" value="1"/>
</dbReference>
<dbReference type="FunFam" id="3.30.1490.100:FF:000004">
    <property type="entry name" value="DNA polymerase IV"/>
    <property type="match status" value="1"/>
</dbReference>
<dbReference type="InterPro" id="IPR022880">
    <property type="entry name" value="DNApol_IV"/>
</dbReference>
<dbReference type="InterPro" id="IPR001126">
    <property type="entry name" value="UmuC"/>
</dbReference>
<dbReference type="Gene3D" id="3.30.160.60">
    <property type="entry name" value="Classic Zinc Finger"/>
    <property type="match status" value="1"/>
</dbReference>
<dbReference type="PROSITE" id="PS50173">
    <property type="entry name" value="UMUC"/>
    <property type="match status" value="1"/>
</dbReference>
<keyword evidence="8" id="KW-0227">DNA damage</keyword>
<keyword evidence="10" id="KW-0239">DNA-directed DNA polymerase</keyword>
<evidence type="ECO:0000256" key="5">
    <source>
        <dbReference type="ARBA" id="ARBA00022695"/>
    </source>
</evidence>
<dbReference type="InterPro" id="IPR024728">
    <property type="entry name" value="PolY_HhH_motif"/>
</dbReference>
<dbReference type="Pfam" id="PF11799">
    <property type="entry name" value="IMS_C"/>
    <property type="match status" value="1"/>
</dbReference>
<feature type="compositionally biased region" description="Polar residues" evidence="14">
    <location>
        <begin position="1"/>
        <end position="10"/>
    </location>
</feature>
<proteinExistence type="inferred from homology"/>
<feature type="domain" description="UmuC" evidence="15">
    <location>
        <begin position="103"/>
        <end position="282"/>
    </location>
</feature>
<evidence type="ECO:0000256" key="9">
    <source>
        <dbReference type="ARBA" id="ARBA00022842"/>
    </source>
</evidence>
<evidence type="ECO:0000256" key="4">
    <source>
        <dbReference type="ARBA" id="ARBA00022679"/>
    </source>
</evidence>
<evidence type="ECO:0000256" key="1">
    <source>
        <dbReference type="ARBA" id="ARBA00010945"/>
    </source>
</evidence>
<dbReference type="AlphaFoldDB" id="A0AAD7HRN4"/>
<dbReference type="GO" id="GO:0006260">
    <property type="term" value="P:DNA replication"/>
    <property type="evidence" value="ECO:0007669"/>
    <property type="project" value="UniProtKB-KW"/>
</dbReference>
<dbReference type="PANTHER" id="PTHR11076:SF33">
    <property type="entry name" value="DNA POLYMERASE KAPPA"/>
    <property type="match status" value="1"/>
</dbReference>
<dbReference type="GO" id="GO:0046872">
    <property type="term" value="F:metal ion binding"/>
    <property type="evidence" value="ECO:0007669"/>
    <property type="project" value="UniProtKB-KW"/>
</dbReference>
<comment type="caution">
    <text evidence="16">The sequence shown here is derived from an EMBL/GenBank/DDBJ whole genome shotgun (WGS) entry which is preliminary data.</text>
</comment>
<dbReference type="EC" id="2.7.7.7" evidence="2"/>
<dbReference type="InterPro" id="IPR050116">
    <property type="entry name" value="DNA_polymerase-Y"/>
</dbReference>
<evidence type="ECO:0000259" key="15">
    <source>
        <dbReference type="PROSITE" id="PS50173"/>
    </source>
</evidence>
<feature type="region of interest" description="Disordered" evidence="14">
    <location>
        <begin position="557"/>
        <end position="585"/>
    </location>
</feature>
<protein>
    <recommendedName>
        <fullName evidence="3">DNA polymerase kappa</fullName>
        <ecNumber evidence="2">2.7.7.7</ecNumber>
    </recommendedName>
</protein>
<evidence type="ECO:0000256" key="12">
    <source>
        <dbReference type="ARBA" id="ARBA00049244"/>
    </source>
</evidence>
<dbReference type="PANTHER" id="PTHR11076">
    <property type="entry name" value="DNA REPAIR POLYMERASE UMUC / TRANSFERASE FAMILY MEMBER"/>
    <property type="match status" value="1"/>
</dbReference>
<dbReference type="Gene3D" id="1.10.150.810">
    <property type="match status" value="2"/>
</dbReference>
<dbReference type="GO" id="GO:0003887">
    <property type="term" value="F:DNA-directed DNA polymerase activity"/>
    <property type="evidence" value="ECO:0007669"/>
    <property type="project" value="UniProtKB-KW"/>
</dbReference>
<dbReference type="FunFam" id="1.10.150.810:FF:000003">
    <property type="entry name" value="DNA polymerase kappa subunit"/>
    <property type="match status" value="1"/>
</dbReference>
<dbReference type="SUPFAM" id="SSF100879">
    <property type="entry name" value="Lesion bypass DNA polymerase (Y-family), little finger domain"/>
    <property type="match status" value="1"/>
</dbReference>
<dbReference type="GO" id="GO:0070987">
    <property type="term" value="P:error-free translesion synthesis"/>
    <property type="evidence" value="ECO:0007669"/>
    <property type="project" value="UniProtKB-ARBA"/>
</dbReference>
<reference evidence="16" key="1">
    <citation type="submission" date="2023-03" db="EMBL/GenBank/DDBJ databases">
        <title>Massive genome expansion in bonnet fungi (Mycena s.s.) driven by repeated elements and novel gene families across ecological guilds.</title>
        <authorList>
            <consortium name="Lawrence Berkeley National Laboratory"/>
            <person name="Harder C.B."/>
            <person name="Miyauchi S."/>
            <person name="Viragh M."/>
            <person name="Kuo A."/>
            <person name="Thoen E."/>
            <person name="Andreopoulos B."/>
            <person name="Lu D."/>
            <person name="Skrede I."/>
            <person name="Drula E."/>
            <person name="Henrissat B."/>
            <person name="Morin E."/>
            <person name="Kohler A."/>
            <person name="Barry K."/>
            <person name="LaButti K."/>
            <person name="Morin E."/>
            <person name="Salamov A."/>
            <person name="Lipzen A."/>
            <person name="Mereny Z."/>
            <person name="Hegedus B."/>
            <person name="Baldrian P."/>
            <person name="Stursova M."/>
            <person name="Weitz H."/>
            <person name="Taylor A."/>
            <person name="Grigoriev I.V."/>
            <person name="Nagy L.G."/>
            <person name="Martin F."/>
            <person name="Kauserud H."/>
        </authorList>
    </citation>
    <scope>NUCLEOTIDE SEQUENCE</scope>
    <source>
        <strain evidence="16">CBHHK188m</strain>
    </source>
</reference>
<dbReference type="Proteomes" id="UP001215280">
    <property type="component" value="Unassembled WGS sequence"/>
</dbReference>
<evidence type="ECO:0000256" key="11">
    <source>
        <dbReference type="ARBA" id="ARBA00023204"/>
    </source>
</evidence>
<dbReference type="Gene3D" id="3.30.70.270">
    <property type="match status" value="1"/>
</dbReference>
<organism evidence="16 17">
    <name type="scientific">Mycena maculata</name>
    <dbReference type="NCBI Taxonomy" id="230809"/>
    <lineage>
        <taxon>Eukaryota</taxon>
        <taxon>Fungi</taxon>
        <taxon>Dikarya</taxon>
        <taxon>Basidiomycota</taxon>
        <taxon>Agaricomycotina</taxon>
        <taxon>Agaricomycetes</taxon>
        <taxon>Agaricomycetidae</taxon>
        <taxon>Agaricales</taxon>
        <taxon>Marasmiineae</taxon>
        <taxon>Mycenaceae</taxon>
        <taxon>Mycena</taxon>
    </lineage>
</organism>
<keyword evidence="6" id="KW-0235">DNA replication</keyword>
<accession>A0AAD7HRN4</accession>
<dbReference type="InterPro" id="IPR043502">
    <property type="entry name" value="DNA/RNA_pol_sf"/>
</dbReference>
<dbReference type="InterPro" id="IPR017961">
    <property type="entry name" value="DNA_pol_Y-fam_little_finger"/>
</dbReference>
<evidence type="ECO:0000256" key="8">
    <source>
        <dbReference type="ARBA" id="ARBA00022763"/>
    </source>
</evidence>
<keyword evidence="4" id="KW-0808">Transferase</keyword>
<evidence type="ECO:0000313" key="17">
    <source>
        <dbReference type="Proteomes" id="UP001215280"/>
    </source>
</evidence>
<dbReference type="CDD" id="cd03586">
    <property type="entry name" value="PolY_Pol_IV_kappa"/>
    <property type="match status" value="1"/>
</dbReference>
<dbReference type="NCBIfam" id="NF002677">
    <property type="entry name" value="PRK02406.1"/>
    <property type="match status" value="1"/>
</dbReference>
<dbReference type="SUPFAM" id="SSF56672">
    <property type="entry name" value="DNA/RNA polymerases"/>
    <property type="match status" value="1"/>
</dbReference>
<dbReference type="GO" id="GO:0005634">
    <property type="term" value="C:nucleus"/>
    <property type="evidence" value="ECO:0007669"/>
    <property type="project" value="TreeGrafter"/>
</dbReference>
<dbReference type="InterPro" id="IPR036775">
    <property type="entry name" value="DNA_pol_Y-fam_lit_finger_sf"/>
</dbReference>
<keyword evidence="11" id="KW-0234">DNA repair</keyword>